<evidence type="ECO:0000313" key="18">
    <source>
        <dbReference type="EMBL" id="GAA2378781.1"/>
    </source>
</evidence>
<keyword evidence="9 14" id="KW-0862">Zinc</keyword>
<keyword evidence="7" id="KW-0677">Repeat</keyword>
<evidence type="ECO:0000256" key="10">
    <source>
        <dbReference type="ARBA" id="ARBA00022989"/>
    </source>
</evidence>
<feature type="domain" description="CBS" evidence="17">
    <location>
        <begin position="319"/>
        <end position="377"/>
    </location>
</feature>
<evidence type="ECO:0000256" key="1">
    <source>
        <dbReference type="ARBA" id="ARBA00004651"/>
    </source>
</evidence>
<dbReference type="Proteomes" id="UP001501444">
    <property type="component" value="Unassembled WGS sequence"/>
</dbReference>
<dbReference type="PROSITE" id="PS51371">
    <property type="entry name" value="CBS"/>
    <property type="match status" value="2"/>
</dbReference>
<comment type="cofactor">
    <cofactor evidence="14">
        <name>Zn(2+)</name>
        <dbReference type="ChEBI" id="CHEBI:29105"/>
    </cofactor>
    <text evidence="14">Binds 1 zinc ion per subunit.</text>
</comment>
<dbReference type="PANTHER" id="PTHR39188:SF3">
    <property type="entry name" value="STAGE IV SPORULATION PROTEIN FB"/>
    <property type="match status" value="1"/>
</dbReference>
<organism evidence="18 19">
    <name type="scientific">Dactylosporangium salmoneum</name>
    <dbReference type="NCBI Taxonomy" id="53361"/>
    <lineage>
        <taxon>Bacteria</taxon>
        <taxon>Bacillati</taxon>
        <taxon>Actinomycetota</taxon>
        <taxon>Actinomycetes</taxon>
        <taxon>Micromonosporales</taxon>
        <taxon>Micromonosporaceae</taxon>
        <taxon>Dactylosporangium</taxon>
    </lineage>
</organism>
<evidence type="ECO:0000256" key="5">
    <source>
        <dbReference type="ARBA" id="ARBA00022692"/>
    </source>
</evidence>
<dbReference type="PANTHER" id="PTHR39188">
    <property type="entry name" value="MEMBRANE-ASSOCIATED ZINC METALLOPROTEASE M50B"/>
    <property type="match status" value="1"/>
</dbReference>
<name>A0ABN3HFM8_9ACTN</name>
<dbReference type="Gene3D" id="3.10.580.10">
    <property type="entry name" value="CBS-domain"/>
    <property type="match status" value="2"/>
</dbReference>
<feature type="domain" description="CBS" evidence="17">
    <location>
        <begin position="255"/>
        <end position="315"/>
    </location>
</feature>
<evidence type="ECO:0000256" key="12">
    <source>
        <dbReference type="ARBA" id="ARBA00023122"/>
    </source>
</evidence>
<keyword evidence="6 14" id="KW-0479">Metal-binding</keyword>
<keyword evidence="8 14" id="KW-0378">Hydrolase</keyword>
<evidence type="ECO:0000256" key="2">
    <source>
        <dbReference type="ARBA" id="ARBA00007931"/>
    </source>
</evidence>
<comment type="subcellular location">
    <subcellularLocation>
        <location evidence="1 14">Cell membrane</location>
        <topology evidence="1 14">Multi-pass membrane protein</topology>
    </subcellularLocation>
</comment>
<keyword evidence="3 14" id="KW-1003">Cell membrane</keyword>
<feature type="transmembrane region" description="Helical" evidence="14">
    <location>
        <begin position="20"/>
        <end position="39"/>
    </location>
</feature>
<evidence type="ECO:0000256" key="9">
    <source>
        <dbReference type="ARBA" id="ARBA00022833"/>
    </source>
</evidence>
<keyword evidence="4 14" id="KW-0645">Protease</keyword>
<dbReference type="InterPro" id="IPR046342">
    <property type="entry name" value="CBS_dom_sf"/>
</dbReference>
<feature type="transmembrane region" description="Helical" evidence="14">
    <location>
        <begin position="146"/>
        <end position="163"/>
    </location>
</feature>
<dbReference type="Pfam" id="PF00571">
    <property type="entry name" value="CBS"/>
    <property type="match status" value="2"/>
</dbReference>
<evidence type="ECO:0000256" key="6">
    <source>
        <dbReference type="ARBA" id="ARBA00022723"/>
    </source>
</evidence>
<keyword evidence="13 14" id="KW-0472">Membrane</keyword>
<evidence type="ECO:0000256" key="13">
    <source>
        <dbReference type="ARBA" id="ARBA00023136"/>
    </source>
</evidence>
<evidence type="ECO:0000256" key="8">
    <source>
        <dbReference type="ARBA" id="ARBA00022801"/>
    </source>
</evidence>
<dbReference type="GO" id="GO:0008233">
    <property type="term" value="F:peptidase activity"/>
    <property type="evidence" value="ECO:0007669"/>
    <property type="project" value="UniProtKB-KW"/>
</dbReference>
<dbReference type="PIRSF" id="PIRSF006404">
    <property type="entry name" value="UCP006404_Pept_M50_CBS"/>
    <property type="match status" value="1"/>
</dbReference>
<evidence type="ECO:0000256" key="15">
    <source>
        <dbReference type="PROSITE-ProRule" id="PRU00703"/>
    </source>
</evidence>
<evidence type="ECO:0000256" key="7">
    <source>
        <dbReference type="ARBA" id="ARBA00022737"/>
    </source>
</evidence>
<reference evidence="18 19" key="1">
    <citation type="journal article" date="2019" name="Int. J. Syst. Evol. Microbiol.">
        <title>The Global Catalogue of Microorganisms (GCM) 10K type strain sequencing project: providing services to taxonomists for standard genome sequencing and annotation.</title>
        <authorList>
            <consortium name="The Broad Institute Genomics Platform"/>
            <consortium name="The Broad Institute Genome Sequencing Center for Infectious Disease"/>
            <person name="Wu L."/>
            <person name="Ma J."/>
        </authorList>
    </citation>
    <scope>NUCLEOTIDE SEQUENCE [LARGE SCALE GENOMIC DNA]</scope>
    <source>
        <strain evidence="18 19">JCM 3272</strain>
    </source>
</reference>
<sequence>MVAMRQSARLGQLAGIPIGVHWSVLVIMLLLVQGLAQLILPRGAPGHAPAVYWGVAVVVAVLFLTALLAHELAHSLVARHYGVRVRSITLWLLGGVSQLDGEAPHARADLLIALAGPLVSLAGAGVFAAATAAASASGAGPLPVTGLAWLAVVNAILGVFNLLPGAPLDGGRVLAAVVWWMRGDRAAGRRAAGRAGMVLGGLLIAAGFAEILLSGNLSGLWLSALGWFVVAAAHAETTDAVLRKTLAGVRVGDVMTTPPTCGYTSESVGGFVAAVVRHHPHRTFPVLDLDGRLVGLVSLARLAKVPSADRGRVRLGDVSTPVDRTGVLDPADPLIGAAPALQAGGHRLAPVVSDGRLAGIVTSHDVARATELAGLGVTPDRGGAATTSGSQAPADLGR</sequence>
<dbReference type="SUPFAM" id="SSF54631">
    <property type="entry name" value="CBS-domain pair"/>
    <property type="match status" value="1"/>
</dbReference>
<dbReference type="SMART" id="SM00116">
    <property type="entry name" value="CBS"/>
    <property type="match status" value="2"/>
</dbReference>
<evidence type="ECO:0000259" key="17">
    <source>
        <dbReference type="PROSITE" id="PS51371"/>
    </source>
</evidence>
<keyword evidence="11 14" id="KW-0482">Metalloprotease</keyword>
<keyword evidence="19" id="KW-1185">Reference proteome</keyword>
<evidence type="ECO:0000256" key="11">
    <source>
        <dbReference type="ARBA" id="ARBA00023049"/>
    </source>
</evidence>
<feature type="region of interest" description="Disordered" evidence="16">
    <location>
        <begin position="376"/>
        <end position="398"/>
    </location>
</feature>
<feature type="transmembrane region" description="Helical" evidence="14">
    <location>
        <begin position="191"/>
        <end position="213"/>
    </location>
</feature>
<evidence type="ECO:0000256" key="4">
    <source>
        <dbReference type="ARBA" id="ARBA00022670"/>
    </source>
</evidence>
<dbReference type="EMBL" id="BAAARV010000084">
    <property type="protein sequence ID" value="GAA2378781.1"/>
    <property type="molecule type" value="Genomic_DNA"/>
</dbReference>
<evidence type="ECO:0000256" key="14">
    <source>
        <dbReference type="PIRNR" id="PIRNR006404"/>
    </source>
</evidence>
<dbReference type="GO" id="GO:0006508">
    <property type="term" value="P:proteolysis"/>
    <property type="evidence" value="ECO:0007669"/>
    <property type="project" value="UniProtKB-KW"/>
</dbReference>
<proteinExistence type="inferred from homology"/>
<dbReference type="Pfam" id="PF02163">
    <property type="entry name" value="Peptidase_M50"/>
    <property type="match status" value="2"/>
</dbReference>
<evidence type="ECO:0000256" key="3">
    <source>
        <dbReference type="ARBA" id="ARBA00022475"/>
    </source>
</evidence>
<protein>
    <recommendedName>
        <fullName evidence="14">Zinc metalloprotease</fullName>
    </recommendedName>
</protein>
<feature type="transmembrane region" description="Helical" evidence="14">
    <location>
        <begin position="51"/>
        <end position="69"/>
    </location>
</feature>
<dbReference type="InterPro" id="IPR008915">
    <property type="entry name" value="Peptidase_M50"/>
</dbReference>
<keyword evidence="5 14" id="KW-0812">Transmembrane</keyword>
<dbReference type="InterPro" id="IPR016483">
    <property type="entry name" value="UCP006404_Pept_M50_CBS"/>
</dbReference>
<evidence type="ECO:0000256" key="16">
    <source>
        <dbReference type="SAM" id="MobiDB-lite"/>
    </source>
</evidence>
<keyword evidence="12 15" id="KW-0129">CBS domain</keyword>
<accession>A0ABN3HFM8</accession>
<evidence type="ECO:0000313" key="19">
    <source>
        <dbReference type="Proteomes" id="UP001501444"/>
    </source>
</evidence>
<feature type="transmembrane region" description="Helical" evidence="14">
    <location>
        <begin position="110"/>
        <end position="134"/>
    </location>
</feature>
<keyword evidence="10 14" id="KW-1133">Transmembrane helix</keyword>
<comment type="caution">
    <text evidence="18">The sequence shown here is derived from an EMBL/GenBank/DDBJ whole genome shotgun (WGS) entry which is preliminary data.</text>
</comment>
<gene>
    <name evidence="18" type="ORF">GCM10010170_085010</name>
</gene>
<dbReference type="InterPro" id="IPR000644">
    <property type="entry name" value="CBS_dom"/>
</dbReference>
<comment type="similarity">
    <text evidence="2 14">Belongs to the peptidase M50B family.</text>
</comment>